<gene>
    <name evidence="3" type="ORF">M1O15_24610</name>
</gene>
<dbReference type="Proteomes" id="UP001522868">
    <property type="component" value="Unassembled WGS sequence"/>
</dbReference>
<protein>
    <submittedName>
        <fullName evidence="3">DUF3099 domain-containing protein</fullName>
    </submittedName>
</protein>
<evidence type="ECO:0000256" key="2">
    <source>
        <dbReference type="SAM" id="Phobius"/>
    </source>
</evidence>
<name>A0ABT0IGR6_9ACTN</name>
<comment type="caution">
    <text evidence="3">The sequence shown here is derived from an EMBL/GenBank/DDBJ whole genome shotgun (WGS) entry which is preliminary data.</text>
</comment>
<dbReference type="InterPro" id="IPR021449">
    <property type="entry name" value="DUF3099"/>
</dbReference>
<accession>A0ABT0IGR6</accession>
<keyword evidence="2" id="KW-1133">Transmembrane helix</keyword>
<organism evidence="3 4">
    <name type="scientific">Streptomyces lichenis</name>
    <dbReference type="NCBI Taxonomy" id="2306967"/>
    <lineage>
        <taxon>Bacteria</taxon>
        <taxon>Bacillati</taxon>
        <taxon>Actinomycetota</taxon>
        <taxon>Actinomycetes</taxon>
        <taxon>Kitasatosporales</taxon>
        <taxon>Streptomycetaceae</taxon>
        <taxon>Streptomyces</taxon>
    </lineage>
</organism>
<keyword evidence="2" id="KW-0472">Membrane</keyword>
<dbReference type="Pfam" id="PF11298">
    <property type="entry name" value="DUF3099"/>
    <property type="match status" value="1"/>
</dbReference>
<feature type="region of interest" description="Disordered" evidence="1">
    <location>
        <begin position="62"/>
        <end position="91"/>
    </location>
</feature>
<keyword evidence="2" id="KW-0812">Transmembrane</keyword>
<evidence type="ECO:0000313" key="4">
    <source>
        <dbReference type="Proteomes" id="UP001522868"/>
    </source>
</evidence>
<evidence type="ECO:0000313" key="3">
    <source>
        <dbReference type="EMBL" id="MCK8680523.1"/>
    </source>
</evidence>
<dbReference type="RefSeq" id="WP_248636343.1">
    <property type="nucleotide sequence ID" value="NZ_JALPTH010000028.1"/>
</dbReference>
<reference evidence="3 4" key="1">
    <citation type="submission" date="2022-04" db="EMBL/GenBank/DDBJ databases">
        <title>Streptomyces sp. nov. LCR6-01 isolated from Lichen of Dirinaria sp.</title>
        <authorList>
            <person name="Kanchanasin P."/>
            <person name="Tanasupawat S."/>
            <person name="Phongsopitanun W."/>
        </authorList>
    </citation>
    <scope>NUCLEOTIDE SEQUENCE [LARGE SCALE GENOMIC DNA]</scope>
    <source>
        <strain evidence="3 4">LCR6-01</strain>
    </source>
</reference>
<dbReference type="EMBL" id="JALPTH010000028">
    <property type="protein sequence ID" value="MCK8680523.1"/>
    <property type="molecule type" value="Genomic_DNA"/>
</dbReference>
<keyword evidence="4" id="KW-1185">Reference proteome</keyword>
<feature type="compositionally biased region" description="Basic and acidic residues" evidence="1">
    <location>
        <begin position="71"/>
        <end position="83"/>
    </location>
</feature>
<feature type="transmembrane region" description="Helical" evidence="2">
    <location>
        <begin position="32"/>
        <end position="53"/>
    </location>
</feature>
<sequence>MYARRRHLYFGMMAVCLVLFVGAWAVVRLWSVPAAIAMCVVAMVIPPIAAMVANRRGPEDRWWDEMPSGDQKSDEWWDELDGRRRPRRPSP</sequence>
<proteinExistence type="predicted"/>
<evidence type="ECO:0000256" key="1">
    <source>
        <dbReference type="SAM" id="MobiDB-lite"/>
    </source>
</evidence>
<feature type="transmembrane region" description="Helical" evidence="2">
    <location>
        <begin position="7"/>
        <end position="26"/>
    </location>
</feature>